<comment type="caution">
    <text evidence="1">The sequence shown here is derived from an EMBL/GenBank/DDBJ whole genome shotgun (WGS) entry which is preliminary data.</text>
</comment>
<gene>
    <name evidence="1" type="ORF">A3G53_01290</name>
</gene>
<accession>A0A1F6Y7D9</accession>
<evidence type="ECO:0000313" key="1">
    <source>
        <dbReference type="EMBL" id="OGJ02290.1"/>
    </source>
</evidence>
<dbReference type="AlphaFoldDB" id="A0A1F6Y7D9"/>
<dbReference type="EMBL" id="MFVU01000009">
    <property type="protein sequence ID" value="OGJ02290.1"/>
    <property type="molecule type" value="Genomic_DNA"/>
</dbReference>
<dbReference type="Proteomes" id="UP000178645">
    <property type="component" value="Unassembled WGS sequence"/>
</dbReference>
<organism evidence="1 2">
    <name type="scientific">Candidatus Nomurabacteria bacterium RIFCSPLOWO2_12_FULL_44_11</name>
    <dbReference type="NCBI Taxonomy" id="1801796"/>
    <lineage>
        <taxon>Bacteria</taxon>
        <taxon>Candidatus Nomuraibacteriota</taxon>
    </lineage>
</organism>
<name>A0A1F6Y7D9_9BACT</name>
<protein>
    <recommendedName>
        <fullName evidence="3">Zinc-binding domain-containing protein</fullName>
    </recommendedName>
</protein>
<evidence type="ECO:0008006" key="3">
    <source>
        <dbReference type="Google" id="ProtNLM"/>
    </source>
</evidence>
<reference evidence="1 2" key="1">
    <citation type="journal article" date="2016" name="Nat. Commun.">
        <title>Thousands of microbial genomes shed light on interconnected biogeochemical processes in an aquifer system.</title>
        <authorList>
            <person name="Anantharaman K."/>
            <person name="Brown C.T."/>
            <person name="Hug L.A."/>
            <person name="Sharon I."/>
            <person name="Castelle C.J."/>
            <person name="Probst A.J."/>
            <person name="Thomas B.C."/>
            <person name="Singh A."/>
            <person name="Wilkins M.J."/>
            <person name="Karaoz U."/>
            <person name="Brodie E.L."/>
            <person name="Williams K.H."/>
            <person name="Hubbard S.S."/>
            <person name="Banfield J.F."/>
        </authorList>
    </citation>
    <scope>NUCLEOTIDE SEQUENCE [LARGE SCALE GENOMIC DNA]</scope>
</reference>
<evidence type="ECO:0000313" key="2">
    <source>
        <dbReference type="Proteomes" id="UP000178645"/>
    </source>
</evidence>
<proteinExistence type="predicted"/>
<sequence>METKNCKKCGGGFVLDEDDLGFYQKMQVPPPKICPDCRFKMRALFRNETTLYSGRKCGLCGKGIVSIYNPKSFYIIYCHNCYQSDKWDPFSYAKKYDSPRTFFDQLAELLLAVPKATTYRSISSGPNINSEYVNMAGGVKNSYFLFNSGLDEDCMYSRGIKYCSEIADAYFGTRSNQSYEVINLQQSSKILYGKNIISSVDCYFGLNLSGCTDCFGCVNLSNKSHYFLNYPIKPEEYRKKVNEILGSYKKTEDFKKEFDIFSLNFPRRESNSIKNTDSIGDYLYECKNVKYSFESVKSENCRYLFSSKDIKDSIGTIGFGHQSEMLLECTATGHSARVIGSFSVENSQDVLYSFGLRYCHDCIGCDGLKNAKYCILNKQYSKAEYEKLRNTIIAELKLKDSYGLIIPPELAPFSYNETMAQDNFPLSKEQVLQEGFKWEDDIQKTEGKETLQPEDIPDHIRDVSDSVTLEILRCIACKRNYKIIEQELQFYRKMNIPLPRKCFYCRHQNRIIRRGPYKFWTRNCAKCEREITTNYAPDRPEIVYCEKCYQQEVY</sequence>